<dbReference type="Gene3D" id="3.40.50.720">
    <property type="entry name" value="NAD(P)-binding Rossmann-like Domain"/>
    <property type="match status" value="1"/>
</dbReference>
<dbReference type="InterPro" id="IPR036291">
    <property type="entry name" value="NAD(P)-bd_dom_sf"/>
</dbReference>
<evidence type="ECO:0000259" key="5">
    <source>
        <dbReference type="Pfam" id="PF14748"/>
    </source>
</evidence>
<dbReference type="NCBIfam" id="TIGR00112">
    <property type="entry name" value="proC"/>
    <property type="match status" value="1"/>
</dbReference>
<feature type="domain" description="Pyrroline-5-carboxylate reductase dimerisation" evidence="5">
    <location>
        <begin position="160"/>
        <end position="254"/>
    </location>
</feature>
<evidence type="ECO:0000256" key="2">
    <source>
        <dbReference type="ARBA" id="ARBA00022857"/>
    </source>
</evidence>
<dbReference type="InterPro" id="IPR000304">
    <property type="entry name" value="Pyrroline-COOH_reductase"/>
</dbReference>
<feature type="domain" description="Pyrroline-5-carboxylate reductase catalytic N-terminal" evidence="4">
    <location>
        <begin position="3"/>
        <end position="97"/>
    </location>
</feature>
<dbReference type="SUPFAM" id="SSF48179">
    <property type="entry name" value="6-phosphogluconate dehydrogenase C-terminal domain-like"/>
    <property type="match status" value="1"/>
</dbReference>
<evidence type="ECO:0000256" key="3">
    <source>
        <dbReference type="ARBA" id="ARBA00023002"/>
    </source>
</evidence>
<proteinExistence type="inferred from homology"/>
<accession>A0A382H0N1</accession>
<evidence type="ECO:0000259" key="4">
    <source>
        <dbReference type="Pfam" id="PF03807"/>
    </source>
</evidence>
<dbReference type="InterPro" id="IPR029036">
    <property type="entry name" value="P5CR_dimer"/>
</dbReference>
<dbReference type="Gene3D" id="1.10.3730.10">
    <property type="entry name" value="ProC C-terminal domain-like"/>
    <property type="match status" value="1"/>
</dbReference>
<dbReference type="AlphaFoldDB" id="A0A382H0N1"/>
<organism evidence="6">
    <name type="scientific">marine metagenome</name>
    <dbReference type="NCBI Taxonomy" id="408172"/>
    <lineage>
        <taxon>unclassified sequences</taxon>
        <taxon>metagenomes</taxon>
        <taxon>ecological metagenomes</taxon>
    </lineage>
</organism>
<dbReference type="PROSITE" id="PS00521">
    <property type="entry name" value="P5CR"/>
    <property type="match status" value="1"/>
</dbReference>
<dbReference type="Pfam" id="PF14748">
    <property type="entry name" value="P5CR_dimer"/>
    <property type="match status" value="1"/>
</dbReference>
<keyword evidence="3" id="KW-0560">Oxidoreductase</keyword>
<evidence type="ECO:0000256" key="1">
    <source>
        <dbReference type="ARBA" id="ARBA00005525"/>
    </source>
</evidence>
<dbReference type="GO" id="GO:0004735">
    <property type="term" value="F:pyrroline-5-carboxylate reductase activity"/>
    <property type="evidence" value="ECO:0007669"/>
    <property type="project" value="InterPro"/>
</dbReference>
<dbReference type="FunFam" id="1.10.3730.10:FF:000001">
    <property type="entry name" value="Pyrroline-5-carboxylate reductase"/>
    <property type="match status" value="1"/>
</dbReference>
<evidence type="ECO:0000313" key="6">
    <source>
        <dbReference type="EMBL" id="SVB80712.1"/>
    </source>
</evidence>
<dbReference type="GO" id="GO:0055129">
    <property type="term" value="P:L-proline biosynthetic process"/>
    <property type="evidence" value="ECO:0007669"/>
    <property type="project" value="TreeGrafter"/>
</dbReference>
<dbReference type="InterPro" id="IPR028939">
    <property type="entry name" value="P5C_Rdtase_cat_N"/>
</dbReference>
<keyword evidence="2" id="KW-0521">NADP</keyword>
<dbReference type="SUPFAM" id="SSF51735">
    <property type="entry name" value="NAD(P)-binding Rossmann-fold domains"/>
    <property type="match status" value="1"/>
</dbReference>
<reference evidence="6" key="1">
    <citation type="submission" date="2018-05" db="EMBL/GenBank/DDBJ databases">
        <authorList>
            <person name="Lanie J.A."/>
            <person name="Ng W.-L."/>
            <person name="Kazmierczak K.M."/>
            <person name="Andrzejewski T.M."/>
            <person name="Davidsen T.M."/>
            <person name="Wayne K.J."/>
            <person name="Tettelin H."/>
            <person name="Glass J.I."/>
            <person name="Rusch D."/>
            <person name="Podicherti R."/>
            <person name="Tsui H.-C.T."/>
            <person name="Winkler M.E."/>
        </authorList>
    </citation>
    <scope>NUCLEOTIDE SEQUENCE</scope>
</reference>
<dbReference type="HAMAP" id="MF_01925">
    <property type="entry name" value="P5C_reductase"/>
    <property type="match status" value="1"/>
</dbReference>
<name>A0A382H0N1_9ZZZZ</name>
<dbReference type="PIRSF" id="PIRSF000193">
    <property type="entry name" value="Pyrrol-5-carb_rd"/>
    <property type="match status" value="1"/>
</dbReference>
<feature type="non-terminal residue" evidence="6">
    <location>
        <position position="255"/>
    </location>
</feature>
<protein>
    <recommendedName>
        <fullName evidence="7">Pyrroline-5-carboxylate reductase</fullName>
    </recommendedName>
</protein>
<dbReference type="InterPro" id="IPR008927">
    <property type="entry name" value="6-PGluconate_DH-like_C_sf"/>
</dbReference>
<sequence>MDISFVGGGVMAEALLKGLLSADLSNPAELTVSDPLGERRLYLESEYGINTVESNSSIVDGNGIVILAVKPQILPYVLSDLSGKISDARSVASIVAGATSMTIREGLSHNAVVRIMPNTPAQIGEGMSVWYSTGDVAESDKSFIGKMLRTLGDEVYVEDEKFVDMATALSASGPAYVFLFIESLIDSGVYLGMSRDMARRLVLQTVLGSAELVKQSGKHPAELKDMVTSPGGTTIEALVSMEDERFRASVIKGVR</sequence>
<gene>
    <name evidence="6" type="ORF">METZ01_LOCUS233566</name>
</gene>
<comment type="similarity">
    <text evidence="1">Belongs to the pyrroline-5-carboxylate reductase family.</text>
</comment>
<dbReference type="PANTHER" id="PTHR11645:SF66">
    <property type="entry name" value="PYRROLINE-5-CARBOXYLATE REDUCTASE"/>
    <property type="match status" value="1"/>
</dbReference>
<dbReference type="Pfam" id="PF03807">
    <property type="entry name" value="F420_oxidored"/>
    <property type="match status" value="1"/>
</dbReference>
<dbReference type="EMBL" id="UINC01058445">
    <property type="protein sequence ID" value="SVB80712.1"/>
    <property type="molecule type" value="Genomic_DNA"/>
</dbReference>
<dbReference type="PANTHER" id="PTHR11645">
    <property type="entry name" value="PYRROLINE-5-CARBOXYLATE REDUCTASE"/>
    <property type="match status" value="1"/>
</dbReference>
<evidence type="ECO:0008006" key="7">
    <source>
        <dbReference type="Google" id="ProtNLM"/>
    </source>
</evidence>
<dbReference type="InterPro" id="IPR053790">
    <property type="entry name" value="P5CR-like_CS"/>
</dbReference>